<organism evidence="2 3">
    <name type="scientific">Luteimonas notoginsengisoli</name>
    <dbReference type="NCBI Taxonomy" id="1578200"/>
    <lineage>
        <taxon>Bacteria</taxon>
        <taxon>Pseudomonadati</taxon>
        <taxon>Pseudomonadota</taxon>
        <taxon>Gammaproteobacteria</taxon>
        <taxon>Lysobacterales</taxon>
        <taxon>Lysobacteraceae</taxon>
        <taxon>Luteimonas</taxon>
    </lineage>
</organism>
<proteinExistence type="predicted"/>
<dbReference type="EMBL" id="JBHRYF010000001">
    <property type="protein sequence ID" value="MFC3658504.1"/>
    <property type="molecule type" value="Genomic_DNA"/>
</dbReference>
<comment type="caution">
    <text evidence="2">The sequence shown here is derived from an EMBL/GenBank/DDBJ whole genome shotgun (WGS) entry which is preliminary data.</text>
</comment>
<dbReference type="InterPro" id="IPR031800">
    <property type="entry name" value="PilZ_atypical"/>
</dbReference>
<accession>A0ABV7UQL1</accession>
<evidence type="ECO:0000259" key="1">
    <source>
        <dbReference type="Pfam" id="PF16823"/>
    </source>
</evidence>
<gene>
    <name evidence="2" type="ORF">ACFOM9_00230</name>
</gene>
<protein>
    <submittedName>
        <fullName evidence="2">PilZ domain-containing protein</fullName>
    </submittedName>
</protein>
<dbReference type="Pfam" id="PF16823">
    <property type="entry name" value="tPilZ"/>
    <property type="match status" value="1"/>
</dbReference>
<dbReference type="RefSeq" id="WP_386705203.1">
    <property type="nucleotide sequence ID" value="NZ_JBHRYF010000001.1"/>
</dbReference>
<evidence type="ECO:0000313" key="3">
    <source>
        <dbReference type="Proteomes" id="UP001595724"/>
    </source>
</evidence>
<reference evidence="3" key="1">
    <citation type="journal article" date="2019" name="Int. J. Syst. Evol. Microbiol.">
        <title>The Global Catalogue of Microorganisms (GCM) 10K type strain sequencing project: providing services to taxonomists for standard genome sequencing and annotation.</title>
        <authorList>
            <consortium name="The Broad Institute Genomics Platform"/>
            <consortium name="The Broad Institute Genome Sequencing Center for Infectious Disease"/>
            <person name="Wu L."/>
            <person name="Ma J."/>
        </authorList>
    </citation>
    <scope>NUCLEOTIDE SEQUENCE [LARGE SCALE GENOMIC DNA]</scope>
    <source>
        <strain evidence="3">KCTC 42211</strain>
    </source>
</reference>
<feature type="domain" description="Cyclic di-GMP receptor atypical PilZ" evidence="1">
    <location>
        <begin position="44"/>
        <end position="188"/>
    </location>
</feature>
<dbReference type="Proteomes" id="UP001595724">
    <property type="component" value="Unassembled WGS sequence"/>
</dbReference>
<keyword evidence="3" id="KW-1185">Reference proteome</keyword>
<name>A0ABV7UQL1_9GAMM</name>
<sequence>MNTAAEAREILFGDVLACEETRAAAFLPGSAAPPSSGAHGEALLRALAVIEDGGARAEGYGNLEPEQPADHAMHRIEAKLDLLTLLVAGISASEHDDPPRALRWSARGACIAVDGVVTPGTSGHFRVRPGDWLPTALRLPATVLACDTDPGGAARAWLRFEPMPAALEAALERHLFRIHRRSIAESRRAR</sequence>
<evidence type="ECO:0000313" key="2">
    <source>
        <dbReference type="EMBL" id="MFC3658504.1"/>
    </source>
</evidence>